<feature type="domain" description="Alcohol dehydrogenase-like C-terminal" evidence="7">
    <location>
        <begin position="187"/>
        <end position="310"/>
    </location>
</feature>
<organism evidence="9 10">
    <name type="scientific">Exophiala xenobiotica</name>
    <dbReference type="NCBI Taxonomy" id="348802"/>
    <lineage>
        <taxon>Eukaryota</taxon>
        <taxon>Fungi</taxon>
        <taxon>Dikarya</taxon>
        <taxon>Ascomycota</taxon>
        <taxon>Pezizomycotina</taxon>
        <taxon>Eurotiomycetes</taxon>
        <taxon>Chaetothyriomycetidae</taxon>
        <taxon>Chaetothyriales</taxon>
        <taxon>Herpotrichiellaceae</taxon>
        <taxon>Exophiala</taxon>
    </lineage>
</organism>
<comment type="cofactor">
    <cofactor evidence="1 5">
        <name>Zn(2+)</name>
        <dbReference type="ChEBI" id="CHEBI:29105"/>
    </cofactor>
</comment>
<dbReference type="EMBL" id="KN847320">
    <property type="protein sequence ID" value="KIW53762.1"/>
    <property type="molecule type" value="Genomic_DNA"/>
</dbReference>
<dbReference type="STRING" id="348802.A0A0D2CUJ8"/>
<dbReference type="InterPro" id="IPR002328">
    <property type="entry name" value="ADH_Zn_CS"/>
</dbReference>
<dbReference type="RefSeq" id="XP_013314346.1">
    <property type="nucleotide sequence ID" value="XM_013458892.1"/>
</dbReference>
<evidence type="ECO:0000256" key="4">
    <source>
        <dbReference type="ARBA" id="ARBA00023002"/>
    </source>
</evidence>
<dbReference type="InterPro" id="IPR013154">
    <property type="entry name" value="ADH-like_N"/>
</dbReference>
<dbReference type="InterPro" id="IPR011032">
    <property type="entry name" value="GroES-like_sf"/>
</dbReference>
<keyword evidence="3 5" id="KW-0862">Zinc</keyword>
<dbReference type="GO" id="GO:0008270">
    <property type="term" value="F:zinc ion binding"/>
    <property type="evidence" value="ECO:0007669"/>
    <property type="project" value="InterPro"/>
</dbReference>
<evidence type="ECO:0000256" key="5">
    <source>
        <dbReference type="RuleBase" id="RU361277"/>
    </source>
</evidence>
<dbReference type="InterPro" id="IPR013149">
    <property type="entry name" value="ADH-like_C"/>
</dbReference>
<reference evidence="9 10" key="1">
    <citation type="submission" date="2015-01" db="EMBL/GenBank/DDBJ databases">
        <title>The Genome Sequence of Exophiala xenobiotica CBS118157.</title>
        <authorList>
            <consortium name="The Broad Institute Genomics Platform"/>
            <person name="Cuomo C."/>
            <person name="de Hoog S."/>
            <person name="Gorbushina A."/>
            <person name="Stielow B."/>
            <person name="Teixiera M."/>
            <person name="Abouelleil A."/>
            <person name="Chapman S.B."/>
            <person name="Priest M."/>
            <person name="Young S.K."/>
            <person name="Wortman J."/>
            <person name="Nusbaum C."/>
            <person name="Birren B."/>
        </authorList>
    </citation>
    <scope>NUCLEOTIDE SEQUENCE [LARGE SCALE GENOMIC DNA]</scope>
    <source>
        <strain evidence="9 10">CBS 118157</strain>
    </source>
</reference>
<evidence type="ECO:0000256" key="3">
    <source>
        <dbReference type="ARBA" id="ARBA00022833"/>
    </source>
</evidence>
<dbReference type="Proteomes" id="UP000054342">
    <property type="component" value="Unassembled WGS sequence"/>
</dbReference>
<dbReference type="GeneID" id="25328083"/>
<sequence>MAEKTMRAVVLKGPKKVVVEDRPAPTLQDETDIIVKVTSSGLCGSDLHWYRGSLETPAEFVIGHEVVGTVLEKGPGVKTLHLGDKVVIPFSTACSSCYYCKLGKSGRCTEGLMLGLPGQLEGGQAEYVRVPLADTTAVRAPDTIPEQMLVLMADIMPTGYFAASRFLKDLPANRRDEMTAVVIGCGPVGICAIATALTLVKKVFSIDSVPDRLAEAEKIGAIPLHLDEEPVKKIKAATDGRGADAVMEVVGQTDAFMLALDLVRPYGSISSVGVHTKTIPISGLTLYAKAATMGFGRCPVRSVFEDALKVLTKQQDKLAFLCSKTAPLEDAPQAYEDFEARKVHKIVFDLT</sequence>
<evidence type="ECO:0000256" key="1">
    <source>
        <dbReference type="ARBA" id="ARBA00001947"/>
    </source>
</evidence>
<dbReference type="Gene3D" id="3.40.50.720">
    <property type="entry name" value="NAD(P)-binding Rossmann-like Domain"/>
    <property type="match status" value="1"/>
</dbReference>
<dbReference type="HOGENOM" id="CLU_026673_11_3_1"/>
<dbReference type="Pfam" id="PF00107">
    <property type="entry name" value="ADH_zinc_N"/>
    <property type="match status" value="1"/>
</dbReference>
<evidence type="ECO:0000259" key="7">
    <source>
        <dbReference type="Pfam" id="PF00107"/>
    </source>
</evidence>
<accession>A0A0D2CUJ8</accession>
<dbReference type="AlphaFoldDB" id="A0A0D2CUJ8"/>
<dbReference type="PROSITE" id="PS00059">
    <property type="entry name" value="ADH_ZINC"/>
    <property type="match status" value="1"/>
</dbReference>
<dbReference type="PANTHER" id="PTHR42813">
    <property type="entry name" value="ZINC-TYPE ALCOHOL DEHYDROGENASE-LIKE"/>
    <property type="match status" value="1"/>
</dbReference>
<keyword evidence="2 5" id="KW-0479">Metal-binding</keyword>
<keyword evidence="6" id="KW-1133">Transmembrane helix</keyword>
<keyword evidence="10" id="KW-1185">Reference proteome</keyword>
<evidence type="ECO:0000313" key="9">
    <source>
        <dbReference type="EMBL" id="KIW53762.1"/>
    </source>
</evidence>
<dbReference type="PANTHER" id="PTHR42813:SF2">
    <property type="entry name" value="DEHYDROGENASE, ZINC-CONTAINING, PUTATIVE (AFU_ORTHOLOGUE AFUA_2G02810)-RELATED"/>
    <property type="match status" value="1"/>
</dbReference>
<proteinExistence type="inferred from homology"/>
<keyword evidence="6" id="KW-0472">Membrane</keyword>
<dbReference type="Pfam" id="PF08240">
    <property type="entry name" value="ADH_N"/>
    <property type="match status" value="1"/>
</dbReference>
<dbReference type="GO" id="GO:0016491">
    <property type="term" value="F:oxidoreductase activity"/>
    <property type="evidence" value="ECO:0007669"/>
    <property type="project" value="UniProtKB-KW"/>
</dbReference>
<evidence type="ECO:0008006" key="11">
    <source>
        <dbReference type="Google" id="ProtNLM"/>
    </source>
</evidence>
<name>A0A0D2CUJ8_9EURO</name>
<dbReference type="OrthoDB" id="442947at2759"/>
<evidence type="ECO:0000256" key="2">
    <source>
        <dbReference type="ARBA" id="ARBA00022723"/>
    </source>
</evidence>
<evidence type="ECO:0000313" key="10">
    <source>
        <dbReference type="Proteomes" id="UP000054342"/>
    </source>
</evidence>
<dbReference type="SUPFAM" id="SSF50129">
    <property type="entry name" value="GroES-like"/>
    <property type="match status" value="1"/>
</dbReference>
<evidence type="ECO:0000256" key="6">
    <source>
        <dbReference type="SAM" id="Phobius"/>
    </source>
</evidence>
<dbReference type="CDD" id="cd08284">
    <property type="entry name" value="FDH_like_2"/>
    <property type="match status" value="1"/>
</dbReference>
<dbReference type="InterPro" id="IPR036291">
    <property type="entry name" value="NAD(P)-bd_dom_sf"/>
</dbReference>
<evidence type="ECO:0000259" key="8">
    <source>
        <dbReference type="Pfam" id="PF08240"/>
    </source>
</evidence>
<keyword evidence="4" id="KW-0560">Oxidoreductase</keyword>
<protein>
    <recommendedName>
        <fullName evidence="11">Enoyl reductase (ER) domain-containing protein</fullName>
    </recommendedName>
</protein>
<gene>
    <name evidence="9" type="ORF">PV05_06175</name>
</gene>
<dbReference type="SUPFAM" id="SSF51735">
    <property type="entry name" value="NAD(P)-binding Rossmann-fold domains"/>
    <property type="match status" value="1"/>
</dbReference>
<comment type="similarity">
    <text evidence="5">Belongs to the zinc-containing alcohol dehydrogenase family.</text>
</comment>
<keyword evidence="6" id="KW-0812">Transmembrane</keyword>
<dbReference type="Gene3D" id="3.90.180.10">
    <property type="entry name" value="Medium-chain alcohol dehydrogenases, catalytic domain"/>
    <property type="match status" value="1"/>
</dbReference>
<feature type="domain" description="Alcohol dehydrogenase-like N-terminal" evidence="8">
    <location>
        <begin position="30"/>
        <end position="135"/>
    </location>
</feature>
<feature type="transmembrane region" description="Helical" evidence="6">
    <location>
        <begin position="179"/>
        <end position="200"/>
    </location>
</feature>